<feature type="binding site" evidence="19">
    <location>
        <position position="127"/>
    </location>
    <ligand>
        <name>ATP</name>
        <dbReference type="ChEBI" id="CHEBI:30616"/>
    </ligand>
</feature>
<dbReference type="Gene3D" id="3.30.200.20">
    <property type="entry name" value="Phosphorylase Kinase, domain 1"/>
    <property type="match status" value="1"/>
</dbReference>
<dbReference type="VEuPathDB" id="VectorBase:SCAU013238"/>
<dbReference type="EC" id="2.7.11.1" evidence="2"/>
<evidence type="ECO:0000259" key="21">
    <source>
        <dbReference type="PROSITE" id="PS50011"/>
    </source>
</evidence>
<feature type="region of interest" description="Disordered" evidence="20">
    <location>
        <begin position="410"/>
        <end position="432"/>
    </location>
</feature>
<evidence type="ECO:0000256" key="15">
    <source>
        <dbReference type="ARBA" id="ARBA00047899"/>
    </source>
</evidence>
<dbReference type="PROSITE" id="PS50011">
    <property type="entry name" value="PROTEIN_KINASE_DOM"/>
    <property type="match status" value="1"/>
</dbReference>
<dbReference type="FunFam" id="1.10.510.10:FF:000315">
    <property type="entry name" value="membrane-associated tyrosine- and threonine-specific cdc2-inhibitory kinase"/>
    <property type="match status" value="1"/>
</dbReference>
<dbReference type="InterPro" id="IPR000719">
    <property type="entry name" value="Prot_kinase_dom"/>
</dbReference>
<dbReference type="STRING" id="35570.A0A1I8Q2F9"/>
<keyword evidence="6" id="KW-0479">Metal-binding</keyword>
<keyword evidence="10" id="KW-0460">Magnesium</keyword>
<evidence type="ECO:0000256" key="6">
    <source>
        <dbReference type="ARBA" id="ARBA00022723"/>
    </source>
</evidence>
<dbReference type="PANTHER" id="PTHR11042:SF183">
    <property type="entry name" value="MEMBRANE-ASSOCIATED TYROSINE- AND THREONINE-SPECIFIC CDC2-INHIBITORY KINASE"/>
    <property type="match status" value="1"/>
</dbReference>
<evidence type="ECO:0000256" key="4">
    <source>
        <dbReference type="ARBA" id="ARBA00022553"/>
    </source>
</evidence>
<dbReference type="GO" id="GO:0046872">
    <property type="term" value="F:metal ion binding"/>
    <property type="evidence" value="ECO:0007669"/>
    <property type="project" value="UniProtKB-KW"/>
</dbReference>
<keyword evidence="5" id="KW-0808">Transferase</keyword>
<dbReference type="Pfam" id="PF00069">
    <property type="entry name" value="Pkinase"/>
    <property type="match status" value="1"/>
</dbReference>
<accession>A0A1I8Q2F9</accession>
<dbReference type="PROSITE" id="PS00107">
    <property type="entry name" value="PROTEIN_KINASE_ATP"/>
    <property type="match status" value="1"/>
</dbReference>
<gene>
    <name evidence="22" type="primary">106090911</name>
</gene>
<proteinExistence type="inferred from homology"/>
<feature type="compositionally biased region" description="Polar residues" evidence="20">
    <location>
        <begin position="423"/>
        <end position="432"/>
    </location>
</feature>
<dbReference type="GO" id="GO:0110031">
    <property type="term" value="P:negative regulation of G2/MI transition of meiotic cell cycle"/>
    <property type="evidence" value="ECO:0007669"/>
    <property type="project" value="TreeGrafter"/>
</dbReference>
<protein>
    <recommendedName>
        <fullName evidence="17">Membrane-associated tyrosine- and threonine-specific cdc2-inhibitory kinase</fullName>
        <ecNumber evidence="2">2.7.11.1</ecNumber>
    </recommendedName>
    <alternativeName>
        <fullName evidence="18">Myt1 kinase</fullName>
    </alternativeName>
</protein>
<comment type="catalytic activity">
    <reaction evidence="15">
        <text>L-threonyl-[protein] + ATP = O-phospho-L-threonyl-[protein] + ADP + H(+)</text>
        <dbReference type="Rhea" id="RHEA:46608"/>
        <dbReference type="Rhea" id="RHEA-COMP:11060"/>
        <dbReference type="Rhea" id="RHEA-COMP:11605"/>
        <dbReference type="ChEBI" id="CHEBI:15378"/>
        <dbReference type="ChEBI" id="CHEBI:30013"/>
        <dbReference type="ChEBI" id="CHEBI:30616"/>
        <dbReference type="ChEBI" id="CHEBI:61977"/>
        <dbReference type="ChEBI" id="CHEBI:456216"/>
        <dbReference type="EC" id="2.7.11.1"/>
    </reaction>
</comment>
<keyword evidence="4" id="KW-0597">Phosphoprotein</keyword>
<evidence type="ECO:0000256" key="11">
    <source>
        <dbReference type="ARBA" id="ARBA00023034"/>
    </source>
</evidence>
<dbReference type="Proteomes" id="UP000095300">
    <property type="component" value="Unassembled WGS sequence"/>
</dbReference>
<dbReference type="InterPro" id="IPR017441">
    <property type="entry name" value="Protein_kinase_ATP_BS"/>
</dbReference>
<dbReference type="InterPro" id="IPR050339">
    <property type="entry name" value="CC_SR_Kinase"/>
</dbReference>
<evidence type="ECO:0000256" key="7">
    <source>
        <dbReference type="ARBA" id="ARBA00022741"/>
    </source>
</evidence>
<dbReference type="SMART" id="SM00220">
    <property type="entry name" value="S_TKc"/>
    <property type="match status" value="1"/>
</dbReference>
<evidence type="ECO:0000256" key="18">
    <source>
        <dbReference type="ARBA" id="ARBA00084081"/>
    </source>
</evidence>
<dbReference type="PANTHER" id="PTHR11042">
    <property type="entry name" value="EUKARYOTIC TRANSLATION INITIATION FACTOR 2-ALPHA KINASE EIF2-ALPHA KINASE -RELATED"/>
    <property type="match status" value="1"/>
</dbReference>
<dbReference type="FunFam" id="3.30.200.20:FF:000280">
    <property type="entry name" value="membrane-associated tyrosine- and threonine-specific cdc2-inhibitory kinase"/>
    <property type="match status" value="1"/>
</dbReference>
<evidence type="ECO:0000256" key="8">
    <source>
        <dbReference type="ARBA" id="ARBA00022777"/>
    </source>
</evidence>
<evidence type="ECO:0000256" key="17">
    <source>
        <dbReference type="ARBA" id="ARBA00074601"/>
    </source>
</evidence>
<evidence type="ECO:0000256" key="1">
    <source>
        <dbReference type="ARBA" id="ARBA00004395"/>
    </source>
</evidence>
<evidence type="ECO:0000256" key="16">
    <source>
        <dbReference type="ARBA" id="ARBA00048679"/>
    </source>
</evidence>
<name>A0A1I8Q2F9_STOCA</name>
<keyword evidence="23" id="KW-1185">Reference proteome</keyword>
<dbReference type="InterPro" id="IPR008271">
    <property type="entry name" value="Ser/Thr_kinase_AS"/>
</dbReference>
<dbReference type="GO" id="GO:0005524">
    <property type="term" value="F:ATP binding"/>
    <property type="evidence" value="ECO:0007669"/>
    <property type="project" value="UniProtKB-UniRule"/>
</dbReference>
<sequence>MIDSKVHTMENGNLSRLPVPEIKEEIFQHTHKQVHRRDDVRLKPPKLKPRYDTNFNRDHTAHAISFRGDDLECVADSSLLGSTYDCSLNETYFEQCFTCLAKIGEGSFGEVFKVRSKEDGLLYAVKKSKQLFRSDLYRQERLEEVRRYEQFSGHKNCLQFYRAWEQEDRLFMQMELCRESLDSYLQRKRNIPEEKIWSILLDLLLALKSLHDRNLLHLDIKLDNVLIGDDDSCKLADFGLVIDVDRANRHQATEGDSRYVAPEIMQGNFSKAADIFSLGIAMLELSCYLELPANGPLWQQLRSAVFPEDFLKKISEELQNVIKDMMTPDPRQRPTVDHLLSNKRFVTMLQRRRHWELVNKMKTAVRKSRRLAWSTLCNLKNVVFSFFATILSIFGKRELSTDTSTYSAPTTVEKKRAPHLRSHLTSSTPTMNSSKAKARIDLQFEDDLYFGQQHSTPYNNGLNDNDKIVNSTPLNHNHSSFRSRKDLTKTCFNDNSEVPSFLLNKSTFSYIDDGDSSSSLQCLRRPLDVSSMRGKKLFSKFDEDTD</sequence>
<feature type="domain" description="Protein kinase" evidence="21">
    <location>
        <begin position="97"/>
        <end position="346"/>
    </location>
</feature>
<comment type="catalytic activity">
    <reaction evidence="16">
        <text>L-seryl-[protein] + ATP = O-phospho-L-seryl-[protein] + ADP + H(+)</text>
        <dbReference type="Rhea" id="RHEA:17989"/>
        <dbReference type="Rhea" id="RHEA-COMP:9863"/>
        <dbReference type="Rhea" id="RHEA-COMP:11604"/>
        <dbReference type="ChEBI" id="CHEBI:15378"/>
        <dbReference type="ChEBI" id="CHEBI:29999"/>
        <dbReference type="ChEBI" id="CHEBI:30616"/>
        <dbReference type="ChEBI" id="CHEBI:83421"/>
        <dbReference type="ChEBI" id="CHEBI:456216"/>
        <dbReference type="EC" id="2.7.11.1"/>
    </reaction>
</comment>
<dbReference type="InterPro" id="IPR011009">
    <property type="entry name" value="Kinase-like_dom_sf"/>
</dbReference>
<dbReference type="EnsemblMetazoa" id="SCAU013238-RA">
    <property type="protein sequence ID" value="SCAU013238-PA"/>
    <property type="gene ID" value="SCAU013238"/>
</dbReference>
<evidence type="ECO:0000256" key="12">
    <source>
        <dbReference type="ARBA" id="ARBA00023136"/>
    </source>
</evidence>
<evidence type="ECO:0000256" key="3">
    <source>
        <dbReference type="ARBA" id="ARBA00022527"/>
    </source>
</evidence>
<dbReference type="AlphaFoldDB" id="A0A1I8Q2F9"/>
<evidence type="ECO:0000256" key="13">
    <source>
        <dbReference type="ARBA" id="ARBA00023306"/>
    </source>
</evidence>
<keyword evidence="9 19" id="KW-0067">ATP-binding</keyword>
<dbReference type="GO" id="GO:0004674">
    <property type="term" value="F:protein serine/threonine kinase activity"/>
    <property type="evidence" value="ECO:0007669"/>
    <property type="project" value="UniProtKB-KW"/>
</dbReference>
<keyword evidence="13" id="KW-0131">Cell cycle</keyword>
<evidence type="ECO:0000256" key="9">
    <source>
        <dbReference type="ARBA" id="ARBA00022840"/>
    </source>
</evidence>
<keyword evidence="7 19" id="KW-0547">Nucleotide-binding</keyword>
<organism evidence="22 23">
    <name type="scientific">Stomoxys calcitrans</name>
    <name type="common">Stable fly</name>
    <name type="synonym">Conops calcitrans</name>
    <dbReference type="NCBI Taxonomy" id="35570"/>
    <lineage>
        <taxon>Eukaryota</taxon>
        <taxon>Metazoa</taxon>
        <taxon>Ecdysozoa</taxon>
        <taxon>Arthropoda</taxon>
        <taxon>Hexapoda</taxon>
        <taxon>Insecta</taxon>
        <taxon>Pterygota</taxon>
        <taxon>Neoptera</taxon>
        <taxon>Endopterygota</taxon>
        <taxon>Diptera</taxon>
        <taxon>Brachycera</taxon>
        <taxon>Muscomorpha</taxon>
        <taxon>Muscoidea</taxon>
        <taxon>Muscidae</taxon>
        <taxon>Stomoxys</taxon>
    </lineage>
</organism>
<dbReference type="GO" id="GO:0005634">
    <property type="term" value="C:nucleus"/>
    <property type="evidence" value="ECO:0007669"/>
    <property type="project" value="TreeGrafter"/>
</dbReference>
<evidence type="ECO:0000256" key="10">
    <source>
        <dbReference type="ARBA" id="ARBA00022842"/>
    </source>
</evidence>
<evidence type="ECO:0000313" key="23">
    <source>
        <dbReference type="Proteomes" id="UP000095300"/>
    </source>
</evidence>
<keyword evidence="11" id="KW-0333">Golgi apparatus</keyword>
<dbReference type="GO" id="GO:0051321">
    <property type="term" value="P:meiotic cell cycle"/>
    <property type="evidence" value="ECO:0007669"/>
    <property type="project" value="TreeGrafter"/>
</dbReference>
<evidence type="ECO:0000256" key="19">
    <source>
        <dbReference type="PROSITE-ProRule" id="PRU10141"/>
    </source>
</evidence>
<keyword evidence="12" id="KW-0472">Membrane</keyword>
<evidence type="ECO:0000256" key="14">
    <source>
        <dbReference type="ARBA" id="ARBA00037982"/>
    </source>
</evidence>
<dbReference type="PROSITE" id="PS00108">
    <property type="entry name" value="PROTEIN_KINASE_ST"/>
    <property type="match status" value="1"/>
</dbReference>
<comment type="subcellular location">
    <subcellularLocation>
        <location evidence="1">Golgi apparatus membrane</location>
        <topology evidence="1">Peripheral membrane protein</topology>
    </subcellularLocation>
</comment>
<dbReference type="SUPFAM" id="SSF56112">
    <property type="entry name" value="Protein kinase-like (PK-like)"/>
    <property type="match status" value="1"/>
</dbReference>
<comment type="similarity">
    <text evidence="14">Belongs to the protein kinase superfamily. Ser/Thr protein kinase family. GCN2 subfamily.</text>
</comment>
<evidence type="ECO:0000313" key="22">
    <source>
        <dbReference type="EnsemblMetazoa" id="SCAU013238-PA"/>
    </source>
</evidence>
<keyword evidence="8" id="KW-0418">Kinase</keyword>
<keyword evidence="3" id="KW-0723">Serine/threonine-protein kinase</keyword>
<evidence type="ECO:0000256" key="20">
    <source>
        <dbReference type="SAM" id="MobiDB-lite"/>
    </source>
</evidence>
<evidence type="ECO:0000256" key="5">
    <source>
        <dbReference type="ARBA" id="ARBA00022679"/>
    </source>
</evidence>
<evidence type="ECO:0000256" key="2">
    <source>
        <dbReference type="ARBA" id="ARBA00012513"/>
    </source>
</evidence>
<dbReference type="GO" id="GO:0000139">
    <property type="term" value="C:Golgi membrane"/>
    <property type="evidence" value="ECO:0007669"/>
    <property type="project" value="UniProtKB-SubCell"/>
</dbReference>
<dbReference type="Gene3D" id="1.10.510.10">
    <property type="entry name" value="Transferase(Phosphotransferase) domain 1"/>
    <property type="match status" value="1"/>
</dbReference>
<dbReference type="OrthoDB" id="5337378at2759"/>
<dbReference type="KEGG" id="scac:106090911"/>
<reference evidence="22" key="1">
    <citation type="submission" date="2020-05" db="UniProtKB">
        <authorList>
            <consortium name="EnsemblMetazoa"/>
        </authorList>
    </citation>
    <scope>IDENTIFICATION</scope>
    <source>
        <strain evidence="22">USDA</strain>
    </source>
</reference>